<dbReference type="GO" id="GO:0046983">
    <property type="term" value="F:protein dimerization activity"/>
    <property type="evidence" value="ECO:0007669"/>
    <property type="project" value="InterPro"/>
</dbReference>
<reference evidence="7" key="1">
    <citation type="submission" date="2022-11" db="EMBL/GenBank/DDBJ databases">
        <authorList>
            <person name="Petersen C."/>
        </authorList>
    </citation>
    <scope>NUCLEOTIDE SEQUENCE</scope>
    <source>
        <strain evidence="7">IBT 19713</strain>
    </source>
</reference>
<dbReference type="PANTHER" id="PTHR43712:SF2">
    <property type="entry name" value="O-METHYLTRANSFERASE CICE"/>
    <property type="match status" value="1"/>
</dbReference>
<sequence>MESIVSQIYALVESADNVSRLSIQRELQKVQSEIQGPHDTLMAFGNSNLLIAMLRLAVDLRVFRQLVKSQHPLTVANLAKPSNSCLEFMERVLRYLAANLMIQETGVNEYRANNVTYVLADPRGEGIAYHGFDVFGPVIQVMPNFFAENKYQDITSNINTPFQKAFNTQLTCFEWLVQNPKHFESLQKVMTALEGVEWTNGFSLLEEEVKKITPTSPPEETFFVDVGGGHGHQGIQLGKKYPALLGHLVLQDLPETINRLPPIEGVKAQAADFFQVQPIIGANFYYLRRIIHDWPDKEAVVILQNIASAMTPKSRILVDDVVLPDTGAHWQAAMADLSMMFCFGGKERTTRQWNLLADRAGLRIEQFHTYAATTYTAILVMALKFE</sequence>
<feature type="domain" description="O-methyltransferase C-terminal" evidence="5">
    <location>
        <begin position="221"/>
        <end position="362"/>
    </location>
</feature>
<dbReference type="GO" id="GO:0008171">
    <property type="term" value="F:O-methyltransferase activity"/>
    <property type="evidence" value="ECO:0007669"/>
    <property type="project" value="InterPro"/>
</dbReference>
<dbReference type="InterPro" id="IPR012967">
    <property type="entry name" value="COMT_dimerisation"/>
</dbReference>
<reference evidence="7" key="2">
    <citation type="journal article" date="2023" name="IMA Fungus">
        <title>Comparative genomic study of the Penicillium genus elucidates a diverse pangenome and 15 lateral gene transfer events.</title>
        <authorList>
            <person name="Petersen C."/>
            <person name="Sorensen T."/>
            <person name="Nielsen M.R."/>
            <person name="Sondergaard T.E."/>
            <person name="Sorensen J.L."/>
            <person name="Fitzpatrick D.A."/>
            <person name="Frisvad J.C."/>
            <person name="Nielsen K.L."/>
        </authorList>
    </citation>
    <scope>NUCLEOTIDE SEQUENCE</scope>
    <source>
        <strain evidence="7">IBT 19713</strain>
    </source>
</reference>
<protein>
    <recommendedName>
        <fullName evidence="9">O-methyltransferase domain-containing protein</fullName>
    </recommendedName>
</protein>
<accession>A0A9W9NSG1</accession>
<dbReference type="Gene3D" id="1.10.10.10">
    <property type="entry name" value="Winged helix-like DNA-binding domain superfamily/Winged helix DNA-binding domain"/>
    <property type="match status" value="1"/>
</dbReference>
<dbReference type="PROSITE" id="PS51683">
    <property type="entry name" value="SAM_OMT_II"/>
    <property type="match status" value="1"/>
</dbReference>
<dbReference type="PIRSF" id="PIRSF005739">
    <property type="entry name" value="O-mtase"/>
    <property type="match status" value="1"/>
</dbReference>
<dbReference type="InterPro" id="IPR001077">
    <property type="entry name" value="COMT_C"/>
</dbReference>
<dbReference type="Proteomes" id="UP001150941">
    <property type="component" value="Unassembled WGS sequence"/>
</dbReference>
<evidence type="ECO:0000256" key="2">
    <source>
        <dbReference type="ARBA" id="ARBA00022679"/>
    </source>
</evidence>
<dbReference type="AlphaFoldDB" id="A0A9W9NSG1"/>
<dbReference type="GO" id="GO:0032259">
    <property type="term" value="P:methylation"/>
    <property type="evidence" value="ECO:0007669"/>
    <property type="project" value="UniProtKB-KW"/>
</dbReference>
<dbReference type="InterPro" id="IPR036388">
    <property type="entry name" value="WH-like_DNA-bd_sf"/>
</dbReference>
<comment type="caution">
    <text evidence="7">The sequence shown here is derived from an EMBL/GenBank/DDBJ whole genome shotgun (WGS) entry which is preliminary data.</text>
</comment>
<dbReference type="GO" id="GO:0044550">
    <property type="term" value="P:secondary metabolite biosynthetic process"/>
    <property type="evidence" value="ECO:0007669"/>
    <property type="project" value="UniProtKB-ARBA"/>
</dbReference>
<evidence type="ECO:0000259" key="5">
    <source>
        <dbReference type="Pfam" id="PF00891"/>
    </source>
</evidence>
<dbReference type="SUPFAM" id="SSF53335">
    <property type="entry name" value="S-adenosyl-L-methionine-dependent methyltransferases"/>
    <property type="match status" value="1"/>
</dbReference>
<dbReference type="SUPFAM" id="SSF46785">
    <property type="entry name" value="Winged helix' DNA-binding domain"/>
    <property type="match status" value="1"/>
</dbReference>
<evidence type="ECO:0000256" key="3">
    <source>
        <dbReference type="ARBA" id="ARBA00022691"/>
    </source>
</evidence>
<dbReference type="Pfam" id="PF00891">
    <property type="entry name" value="Methyltransf_2"/>
    <property type="match status" value="1"/>
</dbReference>
<dbReference type="Gene3D" id="3.40.50.150">
    <property type="entry name" value="Vaccinia Virus protein VP39"/>
    <property type="match status" value="1"/>
</dbReference>
<dbReference type="OrthoDB" id="2410195at2759"/>
<evidence type="ECO:0000313" key="8">
    <source>
        <dbReference type="Proteomes" id="UP001150941"/>
    </source>
</evidence>
<dbReference type="InterPro" id="IPR016461">
    <property type="entry name" value="COMT-like"/>
</dbReference>
<feature type="active site" description="Proton acceptor" evidence="4">
    <location>
        <position position="292"/>
    </location>
</feature>
<dbReference type="PANTHER" id="PTHR43712">
    <property type="entry name" value="PUTATIVE (AFU_ORTHOLOGUE AFUA_4G14580)-RELATED"/>
    <property type="match status" value="1"/>
</dbReference>
<keyword evidence="2" id="KW-0808">Transferase</keyword>
<dbReference type="GeneID" id="83203154"/>
<evidence type="ECO:0000256" key="4">
    <source>
        <dbReference type="PIRSR" id="PIRSR005739-1"/>
    </source>
</evidence>
<proteinExistence type="predicted"/>
<name>A0A9W9NSG1_9EURO</name>
<dbReference type="Pfam" id="PF08100">
    <property type="entry name" value="Dimerisation"/>
    <property type="match status" value="1"/>
</dbReference>
<evidence type="ECO:0000259" key="6">
    <source>
        <dbReference type="Pfam" id="PF08100"/>
    </source>
</evidence>
<keyword evidence="3" id="KW-0949">S-adenosyl-L-methionine</keyword>
<gene>
    <name evidence="7" type="ORF">N7468_006555</name>
</gene>
<evidence type="ECO:0000313" key="7">
    <source>
        <dbReference type="EMBL" id="KAJ5225330.1"/>
    </source>
</evidence>
<dbReference type="InterPro" id="IPR036390">
    <property type="entry name" value="WH_DNA-bd_sf"/>
</dbReference>
<dbReference type="InterPro" id="IPR029063">
    <property type="entry name" value="SAM-dependent_MTases_sf"/>
</dbReference>
<organism evidence="7 8">
    <name type="scientific">Penicillium chermesinum</name>
    <dbReference type="NCBI Taxonomy" id="63820"/>
    <lineage>
        <taxon>Eukaryota</taxon>
        <taxon>Fungi</taxon>
        <taxon>Dikarya</taxon>
        <taxon>Ascomycota</taxon>
        <taxon>Pezizomycotina</taxon>
        <taxon>Eurotiomycetes</taxon>
        <taxon>Eurotiomycetidae</taxon>
        <taxon>Eurotiales</taxon>
        <taxon>Aspergillaceae</taxon>
        <taxon>Penicillium</taxon>
    </lineage>
</organism>
<keyword evidence="1" id="KW-0489">Methyltransferase</keyword>
<evidence type="ECO:0000256" key="1">
    <source>
        <dbReference type="ARBA" id="ARBA00022603"/>
    </source>
</evidence>
<dbReference type="EMBL" id="JAPQKS010000005">
    <property type="protein sequence ID" value="KAJ5225330.1"/>
    <property type="molecule type" value="Genomic_DNA"/>
</dbReference>
<dbReference type="RefSeq" id="XP_058328741.1">
    <property type="nucleotide sequence ID" value="XM_058475851.1"/>
</dbReference>
<feature type="domain" description="O-methyltransferase dimerisation" evidence="6">
    <location>
        <begin position="51"/>
        <end position="111"/>
    </location>
</feature>
<evidence type="ECO:0008006" key="9">
    <source>
        <dbReference type="Google" id="ProtNLM"/>
    </source>
</evidence>
<keyword evidence="8" id="KW-1185">Reference proteome</keyword>